<feature type="transmembrane region" description="Helical" evidence="11">
    <location>
        <begin position="65"/>
        <end position="89"/>
    </location>
</feature>
<dbReference type="InterPro" id="IPR039653">
    <property type="entry name" value="Prenyltransferase"/>
</dbReference>
<comment type="similarity">
    <text evidence="3 11">Belongs to the UbiA prenyltransferase family.</text>
</comment>
<feature type="transmembrane region" description="Helical" evidence="11">
    <location>
        <begin position="163"/>
        <end position="180"/>
    </location>
</feature>
<keyword evidence="7 11" id="KW-0831">Ubiquinone biosynthesis</keyword>
<dbReference type="HAMAP" id="MF_01635">
    <property type="entry name" value="UbiA"/>
    <property type="match status" value="1"/>
</dbReference>
<comment type="caution">
    <text evidence="13">The sequence shown here is derived from an EMBL/GenBank/DDBJ whole genome shotgun (WGS) entry which is preliminary data.</text>
</comment>
<keyword evidence="11" id="KW-0460">Magnesium</keyword>
<dbReference type="GO" id="GO:0008412">
    <property type="term" value="F:4-hydroxybenzoate polyprenyltransferase activity"/>
    <property type="evidence" value="ECO:0007669"/>
    <property type="project" value="UniProtKB-UniRule"/>
</dbReference>
<protein>
    <recommendedName>
        <fullName evidence="11 12">4-hydroxybenzoate octaprenyltransferase</fullName>
        <ecNumber evidence="11 12">2.5.1.39</ecNumber>
    </recommendedName>
    <alternativeName>
        <fullName evidence="11">4-HB polyprenyltransferase</fullName>
    </alternativeName>
</protein>
<dbReference type="NCBIfam" id="TIGR01474">
    <property type="entry name" value="ubiA_proteo"/>
    <property type="match status" value="1"/>
</dbReference>
<comment type="pathway">
    <text evidence="11">Cofactor biosynthesis; ubiquinone biosynthesis.</text>
</comment>
<evidence type="ECO:0000256" key="8">
    <source>
        <dbReference type="ARBA" id="ARBA00022692"/>
    </source>
</evidence>
<evidence type="ECO:0000256" key="5">
    <source>
        <dbReference type="ARBA" id="ARBA00022519"/>
    </source>
</evidence>
<feature type="transmembrane region" description="Helical" evidence="11">
    <location>
        <begin position="186"/>
        <end position="205"/>
    </location>
</feature>
<comment type="cofactor">
    <cofactor evidence="1 11">
        <name>Mg(2+)</name>
        <dbReference type="ChEBI" id="CHEBI:18420"/>
    </cofactor>
</comment>
<keyword evidence="5 11" id="KW-0997">Cell inner membrane</keyword>
<feature type="transmembrane region" description="Helical" evidence="11">
    <location>
        <begin position="256"/>
        <end position="274"/>
    </location>
</feature>
<dbReference type="PROSITE" id="PS00943">
    <property type="entry name" value="UBIA"/>
    <property type="match status" value="1"/>
</dbReference>
<evidence type="ECO:0000256" key="2">
    <source>
        <dbReference type="ARBA" id="ARBA00004141"/>
    </source>
</evidence>
<comment type="function">
    <text evidence="11">Catalyzes the prenylation of para-hydroxybenzoate (PHB) with an all-trans polyprenyl group. Mediates the second step in the final reaction sequence of ubiquinone-8 (UQ-8) biosynthesis, which is the condensation of the polyisoprenoid side chain with PHB, generating the first membrane-bound Q intermediate 3-octaprenyl-4-hydroxybenzoate.</text>
</comment>
<dbReference type="Gene3D" id="1.10.357.140">
    <property type="entry name" value="UbiA prenyltransferase"/>
    <property type="match status" value="1"/>
</dbReference>
<sequence length="306" mass="34004">MRDQSPADAANNNWVNQFLPTAFIPYARLARLDRPIGSWLLFWPCLWGVWLAQLETGLIPLSQTLYVSALFGVGAIVMRGAGCTYNDIVDRDYDGKVERSRNRPLPAGQVTVKQAWVFLIVQCLIGLCVLLQFNMQTLILGVLSLAPIAIYPFMKRFTWWPQLFLGIAFNWGVLMGYAALAGKLSGAAGLVYIAAIFWTVGYDTIYAHQDREDDALIGLKSSAIRLGEKTHIALWLIYGLSVMSFIIAGLMAFAGLWFFLIIGGVALHLAWQILNTDINDSDKCLAVFKSNRNLGFIIMLAFALSL</sequence>
<evidence type="ECO:0000313" key="13">
    <source>
        <dbReference type="EMBL" id="RCL77774.1"/>
    </source>
</evidence>
<proteinExistence type="inferred from homology"/>
<comment type="catalytic activity">
    <reaction evidence="11">
        <text>all-trans-octaprenyl diphosphate + 4-hydroxybenzoate = 4-hydroxy-3-(all-trans-octaprenyl)benzoate + diphosphate</text>
        <dbReference type="Rhea" id="RHEA:27782"/>
        <dbReference type="ChEBI" id="CHEBI:1617"/>
        <dbReference type="ChEBI" id="CHEBI:17879"/>
        <dbReference type="ChEBI" id="CHEBI:33019"/>
        <dbReference type="ChEBI" id="CHEBI:57711"/>
        <dbReference type="EC" id="2.5.1.39"/>
    </reaction>
</comment>
<dbReference type="Gene3D" id="1.20.120.1780">
    <property type="entry name" value="UbiA prenyltransferase"/>
    <property type="match status" value="1"/>
</dbReference>
<dbReference type="EC" id="2.5.1.39" evidence="11 12"/>
<dbReference type="CDD" id="cd13959">
    <property type="entry name" value="PT_UbiA_COQ2"/>
    <property type="match status" value="1"/>
</dbReference>
<evidence type="ECO:0000256" key="12">
    <source>
        <dbReference type="NCBIfam" id="TIGR01474"/>
    </source>
</evidence>
<feature type="transmembrane region" description="Helical" evidence="11">
    <location>
        <begin position="110"/>
        <end position="132"/>
    </location>
</feature>
<evidence type="ECO:0000313" key="14">
    <source>
        <dbReference type="Proteomes" id="UP000252132"/>
    </source>
</evidence>
<accession>A0A368E1L7</accession>
<evidence type="ECO:0000256" key="10">
    <source>
        <dbReference type="ARBA" id="ARBA00023136"/>
    </source>
</evidence>
<evidence type="ECO:0000256" key="4">
    <source>
        <dbReference type="ARBA" id="ARBA00022475"/>
    </source>
</evidence>
<evidence type="ECO:0000256" key="9">
    <source>
        <dbReference type="ARBA" id="ARBA00022989"/>
    </source>
</evidence>
<dbReference type="EMBL" id="QOQF01000005">
    <property type="protein sequence ID" value="RCL77774.1"/>
    <property type="molecule type" value="Genomic_DNA"/>
</dbReference>
<dbReference type="FunFam" id="1.20.120.1780:FF:000001">
    <property type="entry name" value="4-hydroxybenzoate octaprenyltransferase"/>
    <property type="match status" value="1"/>
</dbReference>
<keyword evidence="8 11" id="KW-0812">Transmembrane</keyword>
<organism evidence="13 14">
    <name type="scientific">PS1 clade bacterium</name>
    <dbReference type="NCBI Taxonomy" id="2175152"/>
    <lineage>
        <taxon>Bacteria</taxon>
        <taxon>Pseudomonadati</taxon>
        <taxon>Pseudomonadota</taxon>
        <taxon>Alphaproteobacteria</taxon>
        <taxon>PS1 clade</taxon>
    </lineage>
</organism>
<evidence type="ECO:0000256" key="3">
    <source>
        <dbReference type="ARBA" id="ARBA00005985"/>
    </source>
</evidence>
<keyword evidence="9 11" id="KW-1133">Transmembrane helix</keyword>
<dbReference type="UniPathway" id="UPA00232"/>
<dbReference type="InterPro" id="IPR044878">
    <property type="entry name" value="UbiA_sf"/>
</dbReference>
<dbReference type="Proteomes" id="UP000252132">
    <property type="component" value="Unassembled WGS sequence"/>
</dbReference>
<dbReference type="PANTHER" id="PTHR11048:SF28">
    <property type="entry name" value="4-HYDROXYBENZOATE POLYPRENYLTRANSFERASE, MITOCHONDRIAL"/>
    <property type="match status" value="1"/>
</dbReference>
<dbReference type="InterPro" id="IPR000537">
    <property type="entry name" value="UbiA_prenyltransferase"/>
</dbReference>
<dbReference type="GO" id="GO:0006744">
    <property type="term" value="P:ubiquinone biosynthetic process"/>
    <property type="evidence" value="ECO:0007669"/>
    <property type="project" value="UniProtKB-UniRule"/>
</dbReference>
<keyword evidence="4 11" id="KW-1003">Cell membrane</keyword>
<evidence type="ECO:0000256" key="7">
    <source>
        <dbReference type="ARBA" id="ARBA00022688"/>
    </source>
</evidence>
<dbReference type="Pfam" id="PF01040">
    <property type="entry name" value="UbiA"/>
    <property type="match status" value="1"/>
</dbReference>
<dbReference type="GO" id="GO:0005886">
    <property type="term" value="C:plasma membrane"/>
    <property type="evidence" value="ECO:0007669"/>
    <property type="project" value="UniProtKB-SubCell"/>
</dbReference>
<dbReference type="FunFam" id="1.10.357.140:FF:000003">
    <property type="entry name" value="4-hydroxybenzoate polyprenyltransferase, mitochondrial"/>
    <property type="match status" value="1"/>
</dbReference>
<feature type="transmembrane region" description="Helical" evidence="11">
    <location>
        <begin position="36"/>
        <end position="53"/>
    </location>
</feature>
<keyword evidence="10 11" id="KW-0472">Membrane</keyword>
<keyword evidence="6 11" id="KW-0808">Transferase</keyword>
<name>A0A368E1L7_9PROT</name>
<evidence type="ECO:0000256" key="6">
    <source>
        <dbReference type="ARBA" id="ARBA00022679"/>
    </source>
</evidence>
<gene>
    <name evidence="11" type="primary">ubiA</name>
    <name evidence="13" type="ORF">DBW69_02320</name>
</gene>
<reference evidence="13 14" key="1">
    <citation type="journal article" date="2018" name="Microbiome">
        <title>Fine metagenomic profile of the Mediterranean stratified and mixed water columns revealed by assembly and recruitment.</title>
        <authorList>
            <person name="Haro-Moreno J.M."/>
            <person name="Lopez-Perez M."/>
            <person name="De La Torre J.R."/>
            <person name="Picazo A."/>
            <person name="Camacho A."/>
            <person name="Rodriguez-Valera F."/>
        </authorList>
    </citation>
    <scope>NUCLEOTIDE SEQUENCE [LARGE SCALE GENOMIC DNA]</scope>
    <source>
        <strain evidence="13">MED-G55</strain>
    </source>
</reference>
<comment type="subcellular location">
    <subcellularLocation>
        <location evidence="11">Cell inner membrane</location>
        <topology evidence="11">Multi-pass membrane protein</topology>
    </subcellularLocation>
    <subcellularLocation>
        <location evidence="2">Membrane</location>
        <topology evidence="2">Multi-pass membrane protein</topology>
    </subcellularLocation>
</comment>
<dbReference type="InterPro" id="IPR030470">
    <property type="entry name" value="UbiA_prenylTrfase_CS"/>
</dbReference>
<dbReference type="InterPro" id="IPR006370">
    <property type="entry name" value="HB_polyprenyltransferase-like"/>
</dbReference>
<dbReference type="AlphaFoldDB" id="A0A368E1L7"/>
<evidence type="ECO:0000256" key="1">
    <source>
        <dbReference type="ARBA" id="ARBA00001946"/>
    </source>
</evidence>
<dbReference type="PANTHER" id="PTHR11048">
    <property type="entry name" value="PRENYLTRANSFERASES"/>
    <property type="match status" value="1"/>
</dbReference>
<evidence type="ECO:0000256" key="11">
    <source>
        <dbReference type="HAMAP-Rule" id="MF_01635"/>
    </source>
</evidence>